<accession>A0A4R4DK57</accession>
<dbReference type="Gene3D" id="3.40.50.300">
    <property type="entry name" value="P-loop containing nucleotide triphosphate hydrolases"/>
    <property type="match status" value="1"/>
</dbReference>
<protein>
    <submittedName>
        <fullName evidence="1">Damage-inducible protein</fullName>
    </submittedName>
</protein>
<dbReference type="OrthoDB" id="7202530at2"/>
<dbReference type="AlphaFoldDB" id="A0A4R4DK57"/>
<sequence>MPARGRATTIDQLRADVARLERHAPLPSAATVLPFGVAALDAVLPGGGLPRGALHETVGAGSDVGHGTAAALLVAGILARAGGPVLWVSVRFDLFAPALAGVGLAAGRVTHVEAGRDVLAAMEEGLRHPGLAGVVGEITGRLALTPSRRLQLAAASTGALAFAIRRPARPDDPALAEPNAAATRWRVAPLPSAPPLPHAPEVPGLGRGRWRLDLLRVRGGVPSSWIVEAPDAQGHLALAADLADGSAGAAPAWRAAG</sequence>
<comment type="caution">
    <text evidence="1">The sequence shown here is derived from an EMBL/GenBank/DDBJ whole genome shotgun (WGS) entry which is preliminary data.</text>
</comment>
<dbReference type="SUPFAM" id="SSF52540">
    <property type="entry name" value="P-loop containing nucleoside triphosphate hydrolases"/>
    <property type="match status" value="1"/>
</dbReference>
<evidence type="ECO:0000313" key="1">
    <source>
        <dbReference type="EMBL" id="TCZ61115.1"/>
    </source>
</evidence>
<evidence type="ECO:0000313" key="2">
    <source>
        <dbReference type="Proteomes" id="UP000295023"/>
    </source>
</evidence>
<dbReference type="Proteomes" id="UP000295023">
    <property type="component" value="Unassembled WGS sequence"/>
</dbReference>
<gene>
    <name evidence="1" type="ORF">EXY23_13375</name>
</gene>
<proteinExistence type="predicted"/>
<dbReference type="InterPro" id="IPR017026">
    <property type="entry name" value="ImuA"/>
</dbReference>
<organism evidence="1 2">
    <name type="scientific">Roseicella aquatilis</name>
    <dbReference type="NCBI Taxonomy" id="2527868"/>
    <lineage>
        <taxon>Bacteria</taxon>
        <taxon>Pseudomonadati</taxon>
        <taxon>Pseudomonadota</taxon>
        <taxon>Alphaproteobacteria</taxon>
        <taxon>Acetobacterales</taxon>
        <taxon>Roseomonadaceae</taxon>
        <taxon>Roseicella</taxon>
    </lineage>
</organism>
<dbReference type="EMBL" id="SKBM01000011">
    <property type="protein sequence ID" value="TCZ61115.1"/>
    <property type="molecule type" value="Genomic_DNA"/>
</dbReference>
<dbReference type="PIRSF" id="PIRSF034285">
    <property type="entry name" value="UCP034285"/>
    <property type="match status" value="1"/>
</dbReference>
<dbReference type="InterPro" id="IPR027417">
    <property type="entry name" value="P-loop_NTPase"/>
</dbReference>
<reference evidence="1 2" key="1">
    <citation type="submission" date="2019-03" db="EMBL/GenBank/DDBJ databases">
        <title>Paracraurococcus aquatilis NE82 genome sequence.</title>
        <authorList>
            <person name="Zhao Y."/>
            <person name="Du Z."/>
        </authorList>
    </citation>
    <scope>NUCLEOTIDE SEQUENCE [LARGE SCALE GENOMIC DNA]</scope>
    <source>
        <strain evidence="1 2">NE82</strain>
    </source>
</reference>
<dbReference type="RefSeq" id="WP_132289804.1">
    <property type="nucleotide sequence ID" value="NZ_SKBM01000011.1"/>
</dbReference>
<keyword evidence="2" id="KW-1185">Reference proteome</keyword>
<name>A0A4R4DK57_9PROT</name>